<evidence type="ECO:0000256" key="2">
    <source>
        <dbReference type="SAM" id="Phobius"/>
    </source>
</evidence>
<keyword evidence="2" id="KW-0812">Transmembrane</keyword>
<reference evidence="3 4" key="1">
    <citation type="submission" date="2018-11" db="EMBL/GenBank/DDBJ databases">
        <authorList>
            <consortium name="Pathogen Informatics"/>
        </authorList>
    </citation>
    <scope>NUCLEOTIDE SEQUENCE [LARGE SCALE GENOMIC DNA]</scope>
</reference>
<sequence>MIIISITCFARLEDKDKRHSTKRGERPHGGEIPRRETGVGLDQIHDDEDDFPYWIFLMLLPLIVTLIVAIGCFAFYKRAYVSWCENVHTY</sequence>
<feature type="transmembrane region" description="Helical" evidence="2">
    <location>
        <begin position="51"/>
        <end position="76"/>
    </location>
</feature>
<feature type="region of interest" description="Disordered" evidence="1">
    <location>
        <begin position="15"/>
        <end position="36"/>
    </location>
</feature>
<evidence type="ECO:0000313" key="4">
    <source>
        <dbReference type="Proteomes" id="UP000270094"/>
    </source>
</evidence>
<evidence type="ECO:0000256" key="1">
    <source>
        <dbReference type="SAM" id="MobiDB-lite"/>
    </source>
</evidence>
<dbReference type="Proteomes" id="UP000270094">
    <property type="component" value="Unassembled WGS sequence"/>
</dbReference>
<evidence type="ECO:0000313" key="3">
    <source>
        <dbReference type="EMBL" id="VDM83536.1"/>
    </source>
</evidence>
<dbReference type="AlphaFoldDB" id="A0A3P7JJA4"/>
<accession>A0A3P7JJA4</accession>
<protein>
    <submittedName>
        <fullName evidence="3">Uncharacterized protein</fullName>
    </submittedName>
</protein>
<dbReference type="OrthoDB" id="5872484at2759"/>
<gene>
    <name evidence="3" type="ORF">SVUK_LOCUS18534</name>
</gene>
<name>A0A3P7JJA4_STRVU</name>
<dbReference type="EMBL" id="UYYB01123774">
    <property type="protein sequence ID" value="VDM83536.1"/>
    <property type="molecule type" value="Genomic_DNA"/>
</dbReference>
<proteinExistence type="predicted"/>
<keyword evidence="2" id="KW-0472">Membrane</keyword>
<organism evidence="3 4">
    <name type="scientific">Strongylus vulgaris</name>
    <name type="common">Blood worm</name>
    <dbReference type="NCBI Taxonomy" id="40348"/>
    <lineage>
        <taxon>Eukaryota</taxon>
        <taxon>Metazoa</taxon>
        <taxon>Ecdysozoa</taxon>
        <taxon>Nematoda</taxon>
        <taxon>Chromadorea</taxon>
        <taxon>Rhabditida</taxon>
        <taxon>Rhabditina</taxon>
        <taxon>Rhabditomorpha</taxon>
        <taxon>Strongyloidea</taxon>
        <taxon>Strongylidae</taxon>
        <taxon>Strongylus</taxon>
    </lineage>
</organism>
<keyword evidence="2" id="KW-1133">Transmembrane helix</keyword>
<keyword evidence="4" id="KW-1185">Reference proteome</keyword>